<name>A0A224YFR1_9ACAR</name>
<evidence type="ECO:0000259" key="5">
    <source>
        <dbReference type="PROSITE" id="PS50279"/>
    </source>
</evidence>
<dbReference type="SMART" id="SM00131">
    <property type="entry name" value="KU"/>
    <property type="match status" value="2"/>
</dbReference>
<accession>A0A224YFR1</accession>
<feature type="domain" description="BPTI/Kunitz inhibitor" evidence="5">
    <location>
        <begin position="38"/>
        <end position="88"/>
    </location>
</feature>
<dbReference type="InterPro" id="IPR002223">
    <property type="entry name" value="Kunitz_BPTI"/>
</dbReference>
<dbReference type="InterPro" id="IPR020901">
    <property type="entry name" value="Prtase_inh_Kunz-CS"/>
</dbReference>
<evidence type="ECO:0000256" key="4">
    <source>
        <dbReference type="SAM" id="SignalP"/>
    </source>
</evidence>
<dbReference type="PRINTS" id="PR00759">
    <property type="entry name" value="BASICPTASE"/>
</dbReference>
<evidence type="ECO:0000313" key="6">
    <source>
        <dbReference type="EMBL" id="MAA16548.1"/>
    </source>
</evidence>
<dbReference type="GO" id="GO:0004867">
    <property type="term" value="F:serine-type endopeptidase inhibitor activity"/>
    <property type="evidence" value="ECO:0007669"/>
    <property type="project" value="UniProtKB-KW"/>
</dbReference>
<evidence type="ECO:0000256" key="3">
    <source>
        <dbReference type="ARBA" id="ARBA00023157"/>
    </source>
</evidence>
<dbReference type="CDD" id="cd00109">
    <property type="entry name" value="Kunitz-type"/>
    <property type="match status" value="1"/>
</dbReference>
<evidence type="ECO:0000256" key="2">
    <source>
        <dbReference type="ARBA" id="ARBA00022900"/>
    </source>
</evidence>
<dbReference type="InterPro" id="IPR050098">
    <property type="entry name" value="TFPI/VKTCI-like"/>
</dbReference>
<dbReference type="PROSITE" id="PS00280">
    <property type="entry name" value="BPTI_KUNITZ_1"/>
    <property type="match status" value="2"/>
</dbReference>
<evidence type="ECO:0000256" key="1">
    <source>
        <dbReference type="ARBA" id="ARBA00022690"/>
    </source>
</evidence>
<protein>
    <submittedName>
        <fullName evidence="6">Tissue factor pathway inhibitor</fullName>
    </submittedName>
</protein>
<reference evidence="6" key="1">
    <citation type="journal article" date="2017" name="Parasit. Vectors">
        <title>Sialotranscriptomics of Rhipicephalus zambeziensis reveals intricate expression profiles of secretory proteins and suggests tight temporal transcriptional regulation during blood-feeding.</title>
        <authorList>
            <person name="de Castro M.H."/>
            <person name="de Klerk D."/>
            <person name="Pienaar R."/>
            <person name="Rees D.J.G."/>
            <person name="Mans B.J."/>
        </authorList>
    </citation>
    <scope>NUCLEOTIDE SEQUENCE</scope>
    <source>
        <tissue evidence="6">Salivary glands</tissue>
    </source>
</reference>
<feature type="chain" id="PRO_5013053234" evidence="4">
    <location>
        <begin position="22"/>
        <end position="172"/>
    </location>
</feature>
<dbReference type="PANTHER" id="PTHR10083">
    <property type="entry name" value="KUNITZ-TYPE PROTEASE INHIBITOR-RELATED"/>
    <property type="match status" value="1"/>
</dbReference>
<keyword evidence="1" id="KW-0646">Protease inhibitor</keyword>
<dbReference type="EMBL" id="GFPF01005402">
    <property type="protein sequence ID" value="MAA16548.1"/>
    <property type="molecule type" value="Transcribed_RNA"/>
</dbReference>
<dbReference type="Pfam" id="PF00014">
    <property type="entry name" value="Kunitz_BPTI"/>
    <property type="match status" value="2"/>
</dbReference>
<keyword evidence="3" id="KW-1015">Disulfide bond</keyword>
<proteinExistence type="predicted"/>
<dbReference type="GO" id="GO:0005615">
    <property type="term" value="C:extracellular space"/>
    <property type="evidence" value="ECO:0007669"/>
    <property type="project" value="TreeGrafter"/>
</dbReference>
<organism evidence="6">
    <name type="scientific">Rhipicephalus zambeziensis</name>
    <dbReference type="NCBI Taxonomy" id="60191"/>
    <lineage>
        <taxon>Eukaryota</taxon>
        <taxon>Metazoa</taxon>
        <taxon>Ecdysozoa</taxon>
        <taxon>Arthropoda</taxon>
        <taxon>Chelicerata</taxon>
        <taxon>Arachnida</taxon>
        <taxon>Acari</taxon>
        <taxon>Parasitiformes</taxon>
        <taxon>Ixodida</taxon>
        <taxon>Ixodoidea</taxon>
        <taxon>Ixodidae</taxon>
        <taxon>Rhipicephalinae</taxon>
        <taxon>Rhipicephalus</taxon>
        <taxon>Rhipicephalus</taxon>
    </lineage>
</organism>
<feature type="signal peptide" evidence="4">
    <location>
        <begin position="1"/>
        <end position="21"/>
    </location>
</feature>
<keyword evidence="4" id="KW-0732">Signal</keyword>
<dbReference type="AlphaFoldDB" id="A0A224YFR1"/>
<feature type="domain" description="BPTI/Kunitz inhibitor" evidence="5">
    <location>
        <begin position="99"/>
        <end position="152"/>
    </location>
</feature>
<dbReference type="Gene3D" id="4.10.410.10">
    <property type="entry name" value="Pancreatic trypsin inhibitor Kunitz domain"/>
    <property type="match status" value="2"/>
</dbReference>
<keyword evidence="2" id="KW-0722">Serine protease inhibitor</keyword>
<dbReference type="SUPFAM" id="SSF57362">
    <property type="entry name" value="BPTI-like"/>
    <property type="match status" value="2"/>
</dbReference>
<dbReference type="PANTHER" id="PTHR10083:SF374">
    <property type="entry name" value="BPTI_KUNITZ INHIBITOR DOMAIN-CONTAINING PROTEIN"/>
    <property type="match status" value="1"/>
</dbReference>
<sequence length="172" mass="19936">MPRGIIGAVLVLFTGICYARGARLTAAEKFALGRPVACKFEPDKGRCEYNLTRYFYNARTHYCGAFLYGGCEGNGNNFDTLRNCRLRCGEWYQAKRDICLDPPQNIWCPYWPTFYDMWYFDYPTRQCKMFLYNGCTNDQNVFASCQECKEACKRHMVNLQTCPGENCTCISR</sequence>
<dbReference type="PROSITE" id="PS50279">
    <property type="entry name" value="BPTI_KUNITZ_2"/>
    <property type="match status" value="2"/>
</dbReference>
<dbReference type="InterPro" id="IPR036880">
    <property type="entry name" value="Kunitz_BPTI_sf"/>
</dbReference>